<feature type="domain" description="DUF6434" evidence="1">
    <location>
        <begin position="6"/>
        <end position="67"/>
    </location>
</feature>
<dbReference type="RefSeq" id="WP_131448047.1">
    <property type="nucleotide sequence ID" value="NZ_SJZI01000008.1"/>
</dbReference>
<comment type="caution">
    <text evidence="2">The sequence shown here is derived from an EMBL/GenBank/DDBJ whole genome shotgun (WGS) entry which is preliminary data.</text>
</comment>
<proteinExistence type="predicted"/>
<sequence length="79" mass="9283">MKKPTIDWHHAPLQKETVITENFRLTQNVRRFFQEHLHREVRFSRGFMEWLRANTGGNLGDALEAYRQGTSAESGAKKR</sequence>
<evidence type="ECO:0000313" key="2">
    <source>
        <dbReference type="EMBL" id="TCJ17839.1"/>
    </source>
</evidence>
<evidence type="ECO:0000313" key="3">
    <source>
        <dbReference type="Proteomes" id="UP000295334"/>
    </source>
</evidence>
<dbReference type="Pfam" id="PF20026">
    <property type="entry name" value="DUF6434"/>
    <property type="match status" value="1"/>
</dbReference>
<reference evidence="2 3" key="1">
    <citation type="submission" date="2019-03" db="EMBL/GenBank/DDBJ databases">
        <authorList>
            <person name="Kim M.K.M."/>
        </authorList>
    </citation>
    <scope>NUCLEOTIDE SEQUENCE [LARGE SCALE GENOMIC DNA]</scope>
    <source>
        <strain evidence="2 3">17J68-12</strain>
    </source>
</reference>
<keyword evidence="3" id="KW-1185">Reference proteome</keyword>
<dbReference type="InterPro" id="IPR045492">
    <property type="entry name" value="DUF6434"/>
</dbReference>
<gene>
    <name evidence="2" type="ORF">EPD60_06550</name>
</gene>
<protein>
    <recommendedName>
        <fullName evidence="1">DUF6434 domain-containing protein</fullName>
    </recommendedName>
</protein>
<evidence type="ECO:0000259" key="1">
    <source>
        <dbReference type="Pfam" id="PF20026"/>
    </source>
</evidence>
<dbReference type="Proteomes" id="UP000295334">
    <property type="component" value="Unassembled WGS sequence"/>
</dbReference>
<dbReference type="EMBL" id="SJZI01000008">
    <property type="protein sequence ID" value="TCJ17839.1"/>
    <property type="molecule type" value="Genomic_DNA"/>
</dbReference>
<dbReference type="OrthoDB" id="9778090at2"/>
<name>A0A4R1BKJ7_9BACT</name>
<organism evidence="2 3">
    <name type="scientific">Flaviaesturariibacter flavus</name>
    <dbReference type="NCBI Taxonomy" id="2502780"/>
    <lineage>
        <taxon>Bacteria</taxon>
        <taxon>Pseudomonadati</taxon>
        <taxon>Bacteroidota</taxon>
        <taxon>Chitinophagia</taxon>
        <taxon>Chitinophagales</taxon>
        <taxon>Chitinophagaceae</taxon>
        <taxon>Flaviaestuariibacter</taxon>
    </lineage>
</organism>
<dbReference type="AlphaFoldDB" id="A0A4R1BKJ7"/>
<accession>A0A4R1BKJ7</accession>